<dbReference type="InterPro" id="IPR013425">
    <property type="entry name" value="Autotrns_rpt"/>
</dbReference>
<feature type="region of interest" description="Disordered" evidence="2">
    <location>
        <begin position="257"/>
        <end position="276"/>
    </location>
</feature>
<keyword evidence="3" id="KW-0812">Transmembrane</keyword>
<dbReference type="Pfam" id="PF12951">
    <property type="entry name" value="PATR"/>
    <property type="match status" value="13"/>
</dbReference>
<keyword evidence="6" id="KW-1185">Reference proteome</keyword>
<dbReference type="EMBL" id="CP084931">
    <property type="protein sequence ID" value="USI74799.1"/>
    <property type="molecule type" value="Genomic_DNA"/>
</dbReference>
<dbReference type="InterPro" id="IPR036709">
    <property type="entry name" value="Autotransporte_beta_dom_sf"/>
</dbReference>
<dbReference type="SUPFAM" id="SSF51126">
    <property type="entry name" value="Pectin lyase-like"/>
    <property type="match status" value="4"/>
</dbReference>
<dbReference type="RefSeq" id="WP_252168613.1">
    <property type="nucleotide sequence ID" value="NZ_CP084931.1"/>
</dbReference>
<name>A0ABY4XCU3_9SPHN</name>
<dbReference type="SMART" id="SM00869">
    <property type="entry name" value="Autotransporter"/>
    <property type="match status" value="1"/>
</dbReference>
<dbReference type="NCBIfam" id="TIGR02601">
    <property type="entry name" value="autotrns_rpt"/>
    <property type="match status" value="10"/>
</dbReference>
<keyword evidence="3" id="KW-0472">Membrane</keyword>
<keyword evidence="1" id="KW-0732">Signal</keyword>
<evidence type="ECO:0000313" key="6">
    <source>
        <dbReference type="Proteomes" id="UP001056937"/>
    </source>
</evidence>
<accession>A0ABY4XCU3</accession>
<dbReference type="InterPro" id="IPR051551">
    <property type="entry name" value="Autotransporter_adhesion"/>
</dbReference>
<organism evidence="5 6">
    <name type="scientific">Sphingomonas morindae</name>
    <dbReference type="NCBI Taxonomy" id="1541170"/>
    <lineage>
        <taxon>Bacteria</taxon>
        <taxon>Pseudomonadati</taxon>
        <taxon>Pseudomonadota</taxon>
        <taxon>Alphaproteobacteria</taxon>
        <taxon>Sphingomonadales</taxon>
        <taxon>Sphingomonadaceae</taxon>
        <taxon>Sphingomonas</taxon>
    </lineage>
</organism>
<sequence>MTEQRKQNFTLSRARQGRRRAAMLLAGAAPMWSAPAALILLGTAAPVLAQEWTSGRGGDGGAYRGNQAKGGVATRGAGAAGENVPVADGLLRGAGGGSAGAPGGAGGNVLADHVPISGGAGGSASDRRGRPGTVFLQAGGAGGGGGAHGYSDGTQAFSTAIGGMGGAGGDSEVGTGGGGGGGGFGVLLGVNQGSTDFNFASVTVAGGAGGAGGAALRTDAGFVGGDGGGGGAGLALFERYRFGPGAVIQNLVATGGAGGAGGRSDAERGGRGGAGGDGVEIGSDFTGLVTLQATQITGGTGGDGVGEEARKGAGGDGGAGLRGAGLAQLEVRAGSAILGGWGGVGGANAASGMGGAGIAAADGEVVRIEGQVSGGVGGANADTALGGKGGAGVEGKNLSIEIGHLGNVSGGVGRDGRAPAIRFTGGRNTLTINSDADGAFTRLDGGVRGASAEDTLVLKTTTRTGSQFDLNTLVPDYGGFGEIQKAGDDSLLLFGRTDSTASWRITAGTLKLDAGASLETANALYLAGEAESGNVTLDISATGDPARNATPGTTIPTLSGVGVIEMGAAPLTILQKEDYELIGTVRGSGTLRKAGDGTLSLVQDNDEGLDNFAGGIVVDAGELVLNGVNRAGTSMAVNAKLTLKGRLPELANLSGSEAGILTIATPGDPLTVKQNADGIFKGAIVGGSDVALAKLGDASLTLTGDLSNYAGAVTIADGTLALEGSASLEAAKKTVLTGGVLDMSGSSGAIITNITSSLGQSELRVGGASIAINQTSSDRFGGKITGSGEIRKTGDQILSLRGDLSDWSGLIAVEKGGLQITDLASDMRKGRFAISDGTLDLSTATLGATRIQGLSGSGGTITLGGKSLIITGADPAQRTLAQGSAITLAAAEAPQDTVFAGKLSGSVFSLIALNNSRLGIAGDARQFFGTIRLGSGATLDLLEGGVFGPSAGIDVGENATIQGGGGTGGIVTVYRGGILSGGQNGGTMKLGTLTLREGAETRVTLGEPGGGGDAIFDVSNALTLAGRLTIVNQPGYGAGVYHLFKTDGSLVNRDITLTNYLIDGNSARLQPLEKGLDLAVADERLQYWSGDGVNRGGDGVWDDTKTVLNGASSATPWAGDTLVFDGTPGTITVKGRQSFKTLEFLTSDYRLIAAEPQNATPPHALDLGAGGRLWAEGADTLATIDVPIIGSGALEKIGAGTIRLTGTNSYAGGTKISAGTLEVGADTALGAPEGGITLAGGTLRVTDDIVSARPVTIESDSIISVDADKRLQLINSLSGAGALVLRGAGALRLEAVNSYAGGTRIESGTLEVGADTALGDQYSRVILMHEAILHATIGFVSARAITLEGASGISARAMTLGGASGISARAQSLDSNSGISVAAGERLQLTNTLSGAGGLTVLGDGVLRLDGVNNYAGGTRIAAGTLEVGADTALGAPEGGVTLAGGTLRALDDFVSARPISIESDSGIAVEAGKRLQLTNNLSGAGGLTVSGDGVLRLDGVNSYAGGTRVAAGTLEVGADTALGAPEGGVTLAGGTLRATDDIVSARTVTIDSTSGISVDADKRLQLTNSLSGAGGLTVGGDGVLRLDGLNSYAGGTKISAGTLEVGADTALGAPEGGITLAGGTLRATDDIVSARTVTIDSTSGISVDAGKRLQLTNSLSGAGGLTVGGDGVLRLDGVNSYAGGTKISAGTLELGADTALGAPEGGITLAGGTLRATDDIISARTVTIDSTSGISVDAGKRLQLTNSLSGAGGLTVGGDGVLRLDGVNSYAGGTKISAGTLELGADTALGAPEGGITLAGGTLRALEDFVSARAIVIESDSGISVEAGKRLQLTNSLSGAGALTVGGDGVLRLDGINSHAGGTRISAGTLEVSADTALGAPDIGITLAGGTLRALEDFVSARPVTIESDSGIAVEAGKRLQLTNTLSGAGGLTVSGDGVLRLDGINSHAGGTRISAGTLEVGADTALGAPEGGITLAGGTLSVTEDIVLARPIAIESNSGISVDAGKRLQLTNSLSGAGGLTVGGDGVVRLDGVNSYAGGTRIATGTLEVGADTALGAPEGGITLAGGTLDVTEDMVTARAITLESDSTLLVESDKTLEVTNSLSGEGGLNLSGSGTLRITGRADYAGLTQFGYGATLELAGAESYRLGGSWTGFGGTVAMTGGGRLMLAGSGDFAGTLDIAKGTAALGDAQLGSMVAKVGALGRLEGSGTVGRLRMGAGGVVAPGGPGGFGTITAKTDILLGAGSRHLIRVNEAGESDRLTTKGRMVIEGNVMLEITDIQGARTGYKKAVPYNFVHADGGIYGTYAGVKQDYAYLTAKVTPSADFKDLTLLLVRNDRAGGSFAEGVRSGNARAAARAVDRLPQTHPIADAALFLRDAEPERAFSQLSGEIHAQANAALIERGRMVRDTVADHARDLSDRLADAGQGGPRVWMTGFGGWSRYRGDATAYGARVSGGGLLVGWDVPLSGTASLGLVGGYGRDRVEDRALAASARIESVHLGAYGTARLGALVLRGGAMTALQSIDTDRVLAVSTLQGQPSTSAGAMTSQGFVEAGWRLASGPIRIEPYGQLALGQAWRRRFTEQGGPGALVSPGDTRLQTSVTLGARATADLAALGLPVRIGGGLGWQHGFGPLAGRSRVAFADGAPFTIRSAALPRDGASTNVTVDVAVARGASLTLRHAATLRAGATDHNATARLAFRF</sequence>
<dbReference type="Gene3D" id="2.160.20.20">
    <property type="match status" value="1"/>
</dbReference>
<proteinExistence type="predicted"/>
<dbReference type="Pfam" id="PF03797">
    <property type="entry name" value="Autotransporter"/>
    <property type="match status" value="1"/>
</dbReference>
<evidence type="ECO:0000256" key="1">
    <source>
        <dbReference type="ARBA" id="ARBA00022729"/>
    </source>
</evidence>
<protein>
    <submittedName>
        <fullName evidence="5">Autotransporter-associated beta strand repeat-containing protein</fullName>
    </submittedName>
</protein>
<dbReference type="Gene3D" id="2.40.128.130">
    <property type="entry name" value="Autotransporter beta-domain"/>
    <property type="match status" value="1"/>
</dbReference>
<evidence type="ECO:0000256" key="3">
    <source>
        <dbReference type="SAM" id="Phobius"/>
    </source>
</evidence>
<feature type="transmembrane region" description="Helical" evidence="3">
    <location>
        <begin position="21"/>
        <end position="41"/>
    </location>
</feature>
<dbReference type="PROSITE" id="PS51208">
    <property type="entry name" value="AUTOTRANSPORTER"/>
    <property type="match status" value="1"/>
</dbReference>
<reference evidence="5" key="1">
    <citation type="journal article" date="2022" name="Toxins">
        <title>Genomic Analysis of Sphingopyxis sp. USTB-05 for Biodegrading Cyanobacterial Hepatotoxins.</title>
        <authorList>
            <person name="Liu C."/>
            <person name="Xu Q."/>
            <person name="Zhao Z."/>
            <person name="Zhang H."/>
            <person name="Liu X."/>
            <person name="Yin C."/>
            <person name="Liu Y."/>
            <person name="Yan H."/>
        </authorList>
    </citation>
    <scope>NUCLEOTIDE SEQUENCE</scope>
    <source>
        <strain evidence="5">NBD5</strain>
    </source>
</reference>
<dbReference type="Proteomes" id="UP001056937">
    <property type="component" value="Chromosome 2"/>
</dbReference>
<dbReference type="SUPFAM" id="SSF103515">
    <property type="entry name" value="Autotransporter"/>
    <property type="match status" value="1"/>
</dbReference>
<evidence type="ECO:0000313" key="5">
    <source>
        <dbReference type="EMBL" id="USI74799.1"/>
    </source>
</evidence>
<dbReference type="InterPro" id="IPR011050">
    <property type="entry name" value="Pectin_lyase_fold/virulence"/>
</dbReference>
<dbReference type="InterPro" id="IPR012332">
    <property type="entry name" value="Autotransporter_pectin_lyase_C"/>
</dbReference>
<gene>
    <name evidence="5" type="ORF">LHA26_18805</name>
</gene>
<dbReference type="PANTHER" id="PTHR35037">
    <property type="entry name" value="C-TERMINAL REGION OF AIDA-LIKE PROTEIN"/>
    <property type="match status" value="1"/>
</dbReference>
<keyword evidence="3" id="KW-1133">Transmembrane helix</keyword>
<evidence type="ECO:0000259" key="4">
    <source>
        <dbReference type="PROSITE" id="PS51208"/>
    </source>
</evidence>
<dbReference type="InterPro" id="IPR005546">
    <property type="entry name" value="Autotransporte_beta"/>
</dbReference>
<evidence type="ECO:0000256" key="2">
    <source>
        <dbReference type="SAM" id="MobiDB-lite"/>
    </source>
</evidence>
<dbReference type="PANTHER" id="PTHR35037:SF3">
    <property type="entry name" value="C-TERMINAL REGION OF AIDA-LIKE PROTEIN"/>
    <property type="match status" value="1"/>
</dbReference>
<feature type="domain" description="Autotransporter" evidence="4">
    <location>
        <begin position="2425"/>
        <end position="2701"/>
    </location>
</feature>